<name>A0A7R8WN07_9CRUS</name>
<dbReference type="Gene3D" id="3.90.1150.10">
    <property type="entry name" value="Aspartate Aminotransferase, domain 1"/>
    <property type="match status" value="1"/>
</dbReference>
<dbReference type="InterPro" id="IPR015422">
    <property type="entry name" value="PyrdxlP-dep_Trfase_small"/>
</dbReference>
<evidence type="ECO:0000313" key="2">
    <source>
        <dbReference type="EMBL" id="CAD7234807.1"/>
    </source>
</evidence>
<organism evidence="2">
    <name type="scientific">Cyprideis torosa</name>
    <dbReference type="NCBI Taxonomy" id="163714"/>
    <lineage>
        <taxon>Eukaryota</taxon>
        <taxon>Metazoa</taxon>
        <taxon>Ecdysozoa</taxon>
        <taxon>Arthropoda</taxon>
        <taxon>Crustacea</taxon>
        <taxon>Oligostraca</taxon>
        <taxon>Ostracoda</taxon>
        <taxon>Podocopa</taxon>
        <taxon>Podocopida</taxon>
        <taxon>Cytherocopina</taxon>
        <taxon>Cytheroidea</taxon>
        <taxon>Cytherideidae</taxon>
        <taxon>Cyprideis</taxon>
    </lineage>
</organism>
<sequence length="130" mass="14858">MKRDHDNAKRVAEALSKVGCSKVKILTSQLMTNLLMIETLDELTSDYLVDRLAQVNPSEIQALGGDTIKIRAGTMSPKHLRLAFHVDIDDHRIVDRIIKKISYVLREVQNRKDPKEDEEPYEQHAPVILD</sequence>
<dbReference type="OrthoDB" id="10261951at2759"/>
<reference evidence="2" key="1">
    <citation type="submission" date="2020-11" db="EMBL/GenBank/DDBJ databases">
        <authorList>
            <person name="Tran Van P."/>
        </authorList>
    </citation>
    <scope>NUCLEOTIDE SEQUENCE</scope>
</reference>
<evidence type="ECO:0000256" key="1">
    <source>
        <dbReference type="SAM" id="MobiDB-lite"/>
    </source>
</evidence>
<accession>A0A7R8WN07</accession>
<dbReference type="EMBL" id="OB669909">
    <property type="protein sequence ID" value="CAD7234807.1"/>
    <property type="molecule type" value="Genomic_DNA"/>
</dbReference>
<feature type="region of interest" description="Disordered" evidence="1">
    <location>
        <begin position="109"/>
        <end position="130"/>
    </location>
</feature>
<proteinExistence type="predicted"/>
<protein>
    <submittedName>
        <fullName evidence="2">Uncharacterized protein</fullName>
    </submittedName>
</protein>
<dbReference type="AlphaFoldDB" id="A0A7R8WN07"/>
<gene>
    <name evidence="2" type="ORF">CTOB1V02_LOCUS12623</name>
</gene>